<comment type="similarity">
    <text evidence="1">Belongs to the hemerythrin family.</text>
</comment>
<evidence type="ECO:0000256" key="2">
    <source>
        <dbReference type="ARBA" id="ARBA00022723"/>
    </source>
</evidence>
<evidence type="ECO:0000256" key="3">
    <source>
        <dbReference type="ARBA" id="ARBA00023004"/>
    </source>
</evidence>
<dbReference type="Proteomes" id="UP000622687">
    <property type="component" value="Unassembled WGS sequence"/>
</dbReference>
<dbReference type="InterPro" id="IPR035938">
    <property type="entry name" value="Hemerythrin-like_sf"/>
</dbReference>
<keyword evidence="2" id="KW-0479">Metal-binding</keyword>
<accession>A0A934M064</accession>
<dbReference type="InterPro" id="IPR050669">
    <property type="entry name" value="Hemerythrin"/>
</dbReference>
<comment type="caution">
    <text evidence="5">The sequence shown here is derived from an EMBL/GenBank/DDBJ whole genome shotgun (WGS) entry which is preliminary data.</text>
</comment>
<evidence type="ECO:0000313" key="6">
    <source>
        <dbReference type="Proteomes" id="UP000622687"/>
    </source>
</evidence>
<keyword evidence="6" id="KW-1185">Reference proteome</keyword>
<dbReference type="Pfam" id="PF01814">
    <property type="entry name" value="Hemerythrin"/>
    <property type="match status" value="1"/>
</dbReference>
<name>A0A934M064_9CLOT</name>
<organism evidence="5 6">
    <name type="scientific">Clostridium aciditolerans</name>
    <dbReference type="NCBI Taxonomy" id="339861"/>
    <lineage>
        <taxon>Bacteria</taxon>
        <taxon>Bacillati</taxon>
        <taxon>Bacillota</taxon>
        <taxon>Clostridia</taxon>
        <taxon>Eubacteriales</taxon>
        <taxon>Clostridiaceae</taxon>
        <taxon>Clostridium</taxon>
    </lineage>
</organism>
<gene>
    <name evidence="5" type="ORF">I6U51_03565</name>
</gene>
<evidence type="ECO:0000259" key="4">
    <source>
        <dbReference type="Pfam" id="PF01814"/>
    </source>
</evidence>
<dbReference type="InterPro" id="IPR012827">
    <property type="entry name" value="Hemerythrin_metal-bd"/>
</dbReference>
<evidence type="ECO:0000313" key="5">
    <source>
        <dbReference type="EMBL" id="MBI6871784.1"/>
    </source>
</evidence>
<evidence type="ECO:0000256" key="1">
    <source>
        <dbReference type="ARBA" id="ARBA00010587"/>
    </source>
</evidence>
<feature type="domain" description="Hemerythrin-like" evidence="4">
    <location>
        <begin position="12"/>
        <end position="126"/>
    </location>
</feature>
<dbReference type="InterPro" id="IPR012312">
    <property type="entry name" value="Hemerythrin-like"/>
</dbReference>
<sequence length="129" mass="15454">MLKWKDEYLIGVPEIDKQHEELFNIAGKAYAVLKDDFSVDKYDKIVAILEELKEYAVYHFRSEEEYMASIHYKKFFSQKLEHDEFIKKVNNVDLRKVDEDQDKYLLDVLNFIVEWTSDHILKKDKGITS</sequence>
<dbReference type="NCBIfam" id="TIGR02481">
    <property type="entry name" value="hemeryth_dom"/>
    <property type="match status" value="1"/>
</dbReference>
<dbReference type="AlphaFoldDB" id="A0A934M064"/>
<dbReference type="PANTHER" id="PTHR37164:SF1">
    <property type="entry name" value="BACTERIOHEMERYTHRIN"/>
    <property type="match status" value="1"/>
</dbReference>
<dbReference type="CDD" id="cd12107">
    <property type="entry name" value="Hemerythrin"/>
    <property type="match status" value="1"/>
</dbReference>
<reference evidence="5" key="1">
    <citation type="submission" date="2020-12" db="EMBL/GenBank/DDBJ databases">
        <title>Clostridium thailandense sp. nov., a novel acetogenic bacterium isolated from peat land soil in Thailand.</title>
        <authorList>
            <person name="Chaikitkaew S."/>
            <person name="Birkeland N.K."/>
        </authorList>
    </citation>
    <scope>NUCLEOTIDE SEQUENCE</scope>
    <source>
        <strain evidence="5">DSM 17425</strain>
    </source>
</reference>
<protein>
    <submittedName>
        <fullName evidence="5">Hemerythrin family protein</fullName>
    </submittedName>
</protein>
<dbReference type="EMBL" id="JAEEGB010000004">
    <property type="protein sequence ID" value="MBI6871784.1"/>
    <property type="molecule type" value="Genomic_DNA"/>
</dbReference>
<proteinExistence type="inferred from homology"/>
<dbReference type="RefSeq" id="WP_211141218.1">
    <property type="nucleotide sequence ID" value="NZ_JAEEGB010000004.1"/>
</dbReference>
<dbReference type="SUPFAM" id="SSF47188">
    <property type="entry name" value="Hemerythrin-like"/>
    <property type="match status" value="1"/>
</dbReference>
<dbReference type="NCBIfam" id="NF033749">
    <property type="entry name" value="bact_hemeryth"/>
    <property type="match status" value="1"/>
</dbReference>
<dbReference type="GO" id="GO:0046872">
    <property type="term" value="F:metal ion binding"/>
    <property type="evidence" value="ECO:0007669"/>
    <property type="project" value="UniProtKB-KW"/>
</dbReference>
<dbReference type="Gene3D" id="1.20.120.50">
    <property type="entry name" value="Hemerythrin-like"/>
    <property type="match status" value="1"/>
</dbReference>
<dbReference type="PANTHER" id="PTHR37164">
    <property type="entry name" value="BACTERIOHEMERYTHRIN"/>
    <property type="match status" value="1"/>
</dbReference>
<keyword evidence="3" id="KW-0408">Iron</keyword>